<reference evidence="2 3" key="1">
    <citation type="journal article" date="2016" name="Nat. Commun.">
        <title>Thousands of microbial genomes shed light on interconnected biogeochemical processes in an aquifer system.</title>
        <authorList>
            <person name="Anantharaman K."/>
            <person name="Brown C.T."/>
            <person name="Hug L.A."/>
            <person name="Sharon I."/>
            <person name="Castelle C.J."/>
            <person name="Probst A.J."/>
            <person name="Thomas B.C."/>
            <person name="Singh A."/>
            <person name="Wilkins M.J."/>
            <person name="Karaoz U."/>
            <person name="Brodie E.L."/>
            <person name="Williams K.H."/>
            <person name="Hubbard S.S."/>
            <person name="Banfield J.F."/>
        </authorList>
    </citation>
    <scope>NUCLEOTIDE SEQUENCE [LARGE SCALE GENOMIC DNA]</scope>
</reference>
<dbReference type="STRING" id="1798482.A2763_02025"/>
<dbReference type="Pfam" id="PF00535">
    <property type="entry name" value="Glycos_transf_2"/>
    <property type="match status" value="1"/>
</dbReference>
<evidence type="ECO:0000313" key="3">
    <source>
        <dbReference type="Proteomes" id="UP000178370"/>
    </source>
</evidence>
<dbReference type="InterPro" id="IPR001173">
    <property type="entry name" value="Glyco_trans_2-like"/>
</dbReference>
<gene>
    <name evidence="2" type="ORF">A2763_02025</name>
</gene>
<dbReference type="PANTHER" id="PTHR48090:SF7">
    <property type="entry name" value="RFBJ PROTEIN"/>
    <property type="match status" value="1"/>
</dbReference>
<comment type="caution">
    <text evidence="2">The sequence shown here is derived from an EMBL/GenBank/DDBJ whole genome shotgun (WGS) entry which is preliminary data.</text>
</comment>
<dbReference type="InterPro" id="IPR050256">
    <property type="entry name" value="Glycosyltransferase_2"/>
</dbReference>
<evidence type="ECO:0000259" key="1">
    <source>
        <dbReference type="Pfam" id="PF00535"/>
    </source>
</evidence>
<name>A0A1F6CPI8_9BACT</name>
<accession>A0A1F6CPI8</accession>
<evidence type="ECO:0000313" key="2">
    <source>
        <dbReference type="EMBL" id="OGG51096.1"/>
    </source>
</evidence>
<dbReference type="Proteomes" id="UP000178370">
    <property type="component" value="Unassembled WGS sequence"/>
</dbReference>
<dbReference type="Gene3D" id="3.90.550.10">
    <property type="entry name" value="Spore Coat Polysaccharide Biosynthesis Protein SpsA, Chain A"/>
    <property type="match status" value="1"/>
</dbReference>
<dbReference type="InterPro" id="IPR029044">
    <property type="entry name" value="Nucleotide-diphossugar_trans"/>
</dbReference>
<dbReference type="AlphaFoldDB" id="A0A1F6CPI8"/>
<feature type="domain" description="Glycosyltransferase 2-like" evidence="1">
    <location>
        <begin position="6"/>
        <end position="160"/>
    </location>
</feature>
<dbReference type="CDD" id="cd04179">
    <property type="entry name" value="DPM_DPG-synthase_like"/>
    <property type="match status" value="1"/>
</dbReference>
<sequence length="236" mass="26182">MNVALIAPTVNEVEGLRAVFPKLPKDLLNEIVVVDLNSTDGTIEYCKKEGYRVHHQVSRGYGAGIMEGLAHTSADIIVEFPPDGSSPPERIGDLVAKVREGYDLVIASRYRDGAKSYDDDFVTRFGNWLFTAIINILFRAHYTDTLVGFRAYRRSAHNKLGLSTRGLSWTAQQSIQFAKAGLTVTEVGVDEPARIGGVRKMRPLKTGLEILWVIVREFVAGRKFANVFPVQSASER</sequence>
<proteinExistence type="predicted"/>
<dbReference type="PANTHER" id="PTHR48090">
    <property type="entry name" value="UNDECAPRENYL-PHOSPHATE 4-DEOXY-4-FORMAMIDO-L-ARABINOSE TRANSFERASE-RELATED"/>
    <property type="match status" value="1"/>
</dbReference>
<dbReference type="EMBL" id="MFKV01000002">
    <property type="protein sequence ID" value="OGG51096.1"/>
    <property type="molecule type" value="Genomic_DNA"/>
</dbReference>
<organism evidence="2 3">
    <name type="scientific">Candidatus Kaiserbacteria bacterium RIFCSPHIGHO2_01_FULL_54_36</name>
    <dbReference type="NCBI Taxonomy" id="1798482"/>
    <lineage>
        <taxon>Bacteria</taxon>
        <taxon>Candidatus Kaiseribacteriota</taxon>
    </lineage>
</organism>
<protein>
    <recommendedName>
        <fullName evidence="1">Glycosyltransferase 2-like domain-containing protein</fullName>
    </recommendedName>
</protein>
<dbReference type="SUPFAM" id="SSF53448">
    <property type="entry name" value="Nucleotide-diphospho-sugar transferases"/>
    <property type="match status" value="1"/>
</dbReference>